<name>A0AAP7FV82_9GAMM</name>
<dbReference type="EMBL" id="CP011923">
    <property type="protein sequence ID" value="AKN88645.1"/>
    <property type="molecule type" value="Genomic_DNA"/>
</dbReference>
<keyword evidence="3" id="KW-1185">Reference proteome</keyword>
<dbReference type="GeneID" id="45433039"/>
<reference evidence="2" key="3">
    <citation type="journal article" date="2020" name="Int. J. Syst. Evol. Microbiol.">
        <title>Reclassification of Francisella noatunensis subsp. orientalis Ottem et al. 2009 as Francisella orientalis sp. nov., Francisella noatunensis subsp. chilensis subsp. nov. and emended description of Francisella noatunensis.</title>
        <authorList>
            <person name="Ramirez-Paredes J.G."/>
            <person name="Larsson P."/>
            <person name="Thompson K.D."/>
            <person name="Penman D.J."/>
            <person name="Busse H.J."/>
            <person name="Ohrman C."/>
            <person name="Sjodin A."/>
            <person name="Soto E."/>
            <person name="Richards R.H."/>
            <person name="Adams A."/>
            <person name="Colquhoun D.J."/>
        </authorList>
    </citation>
    <scope>NUCLEOTIDE SEQUENCE</scope>
    <source>
        <strain evidence="2">LADL-07285A</strain>
    </source>
</reference>
<evidence type="ECO:0000313" key="1">
    <source>
        <dbReference type="EMBL" id="AKN88645.1"/>
    </source>
</evidence>
<sequence>MLDRLAFCKDNQDDLFTLLVQSRKILWNTIYYNDLYEEIIETSTSPDLAELNQILCISDPIFKLAMKLKSYSIFTAYNQNIVFLKWIIKFRNFVL</sequence>
<evidence type="ECO:0000313" key="3">
    <source>
        <dbReference type="Proteomes" id="UP000035930"/>
    </source>
</evidence>
<reference evidence="1" key="2">
    <citation type="submission" date="2017-08" db="EMBL/GenBank/DDBJ databases">
        <title>Complete Genome Sequence of Francisella noatunensis subsp. orientalis strain FNO190.</title>
        <authorList>
            <person name="Pereira F.L."/>
            <person name="Goncalves L.A."/>
            <person name="Guilherme T.C."/>
            <person name="Soares S.C."/>
            <person name="Dorella F.A."/>
            <person name="Carvalho A.F."/>
            <person name="Leibowitz M.P."/>
            <person name="Leal C.A.G."/>
            <person name="Azevedo V.A.C."/>
            <person name="Figueiredo H.C.P."/>
        </authorList>
    </citation>
    <scope>NUCLEOTIDE SEQUENCE</scope>
    <source>
        <strain evidence="1">FNO190</strain>
    </source>
</reference>
<dbReference type="Proteomes" id="UP000035930">
    <property type="component" value="Chromosome"/>
</dbReference>
<dbReference type="RefSeq" id="WP_014715393.1">
    <property type="nucleotide sequence ID" value="NZ_CP011923.2"/>
</dbReference>
<accession>A0AAP7FV82</accession>
<proteinExistence type="predicted"/>
<dbReference type="AlphaFoldDB" id="A0AAP7FV82"/>
<protein>
    <submittedName>
        <fullName evidence="2">Uncharacterized protein</fullName>
    </submittedName>
</protein>
<reference evidence="3" key="1">
    <citation type="submission" date="2015-02" db="EMBL/GenBank/DDBJ databases">
        <title>Complete genome sequence of Francisella noatunensis subsp. orientalis FNO190 isolated from farm-raised Nile tilapia in Brazil.</title>
        <authorList>
            <person name="Figueiredo H.C.P."/>
            <person name="Leal C.A.G."/>
            <person name="Pereira F.L."/>
            <person name="Soares S.C."/>
            <person name="Goncalves L.A."/>
            <person name="Dorella F.A."/>
            <person name="Carvalho A.F."/>
            <person name="Azevedo V.A.C."/>
        </authorList>
    </citation>
    <scope>NUCLEOTIDE SEQUENCE [LARGE SCALE GENOMIC DNA]</scope>
    <source>
        <strain evidence="3">FNO190</strain>
    </source>
</reference>
<gene>
    <name evidence="2" type="ORF">CHQ83_07970</name>
    <name evidence="1" type="ORF">FNO190_0892</name>
</gene>
<dbReference type="Proteomes" id="UP000774689">
    <property type="component" value="Unassembled WGS sequence"/>
</dbReference>
<dbReference type="EMBL" id="QPQM01000020">
    <property type="protein sequence ID" value="NIY57138.1"/>
    <property type="molecule type" value="Genomic_DNA"/>
</dbReference>
<organism evidence="2 4">
    <name type="scientific">Francisella orientalis</name>
    <dbReference type="NCBI Taxonomy" id="299583"/>
    <lineage>
        <taxon>Bacteria</taxon>
        <taxon>Pseudomonadati</taxon>
        <taxon>Pseudomonadota</taxon>
        <taxon>Gammaproteobacteria</taxon>
        <taxon>Thiotrichales</taxon>
        <taxon>Francisellaceae</taxon>
        <taxon>Francisella</taxon>
    </lineage>
</organism>
<evidence type="ECO:0000313" key="4">
    <source>
        <dbReference type="Proteomes" id="UP000774689"/>
    </source>
</evidence>
<evidence type="ECO:0000313" key="2">
    <source>
        <dbReference type="EMBL" id="NIY57138.1"/>
    </source>
</evidence>